<gene>
    <name evidence="2" type="ORF">BWZ43_02420</name>
</gene>
<dbReference type="AlphaFoldDB" id="A0A8E2IEH1"/>
<dbReference type="PANTHER" id="PTHR38457">
    <property type="entry name" value="REGULATOR ABRB-RELATED"/>
    <property type="match status" value="1"/>
</dbReference>
<name>A0A8E2IEH1_9BACI</name>
<evidence type="ECO:0000256" key="1">
    <source>
        <dbReference type="SAM" id="Phobius"/>
    </source>
</evidence>
<feature type="transmembrane region" description="Helical" evidence="1">
    <location>
        <begin position="274"/>
        <end position="296"/>
    </location>
</feature>
<dbReference type="NCBIfam" id="TIGR03082">
    <property type="entry name" value="Gneg_AbrB_dup"/>
    <property type="match status" value="2"/>
</dbReference>
<feature type="transmembrane region" description="Helical" evidence="1">
    <location>
        <begin position="65"/>
        <end position="87"/>
    </location>
</feature>
<reference evidence="2 3" key="1">
    <citation type="submission" date="2017-01" db="EMBL/GenBank/DDBJ databases">
        <title>Draft genome sequence of Bacillus oleronius.</title>
        <authorList>
            <person name="Allam M."/>
        </authorList>
    </citation>
    <scope>NUCLEOTIDE SEQUENCE [LARGE SCALE GENOMIC DNA]</scope>
    <source>
        <strain evidence="2 3">DSM 9356</strain>
    </source>
</reference>
<dbReference type="PIRSF" id="PIRSF038991">
    <property type="entry name" value="Protein_AbrB"/>
    <property type="match status" value="1"/>
</dbReference>
<proteinExistence type="predicted"/>
<keyword evidence="1" id="KW-1133">Transmembrane helix</keyword>
<sequence>MEKQLNSKNKSIQLLYSFVVAALGGLVFNYIHMPIPWLLGPMVVIFLLSRTGKFTPYWPVHIRNIGLIIVGYTIGLSFTKDALIQIIHQSPSMLLMTVLLVSFSALFALLISKLTKIDYPTILAGSIPGGLSQMITLGEEMKGIDLTIVTFLQVTRLMMIIFVVPLLVISPMFSGGEVFHLTGSLTKIKPQWAELFPNIIIFTIVCVIFAIIGKKIKLPTAYMLGPIIGTAILNIGGLHGPSLPSTIVDISQFFMGGYIGTLMKPEQLTNKVKIIIFSLISGSVLILASIGLSFFLANLHPISPITAFLSSAPGGMDQMGIIAHEVHADLSIVTGYQLFRILFIFFAVPPLLKWLLTYYYRKKMNSD</sequence>
<accession>A0A8E2IEH1</accession>
<evidence type="ECO:0000313" key="3">
    <source>
        <dbReference type="Proteomes" id="UP000189761"/>
    </source>
</evidence>
<feature type="transmembrane region" description="Helical" evidence="1">
    <location>
        <begin position="93"/>
        <end position="111"/>
    </location>
</feature>
<dbReference type="RefSeq" id="WP_078109361.1">
    <property type="nucleotide sequence ID" value="NZ_CP065424.1"/>
</dbReference>
<dbReference type="GO" id="GO:0010468">
    <property type="term" value="P:regulation of gene expression"/>
    <property type="evidence" value="ECO:0007669"/>
    <property type="project" value="InterPro"/>
</dbReference>
<keyword evidence="1" id="KW-0812">Transmembrane</keyword>
<dbReference type="EMBL" id="MTLA01000026">
    <property type="protein sequence ID" value="OOP69913.1"/>
    <property type="molecule type" value="Genomic_DNA"/>
</dbReference>
<dbReference type="GO" id="GO:0016020">
    <property type="term" value="C:membrane"/>
    <property type="evidence" value="ECO:0007669"/>
    <property type="project" value="InterPro"/>
</dbReference>
<protein>
    <submittedName>
        <fullName evidence="2">AbrB family transcriptional regulator</fullName>
    </submittedName>
</protein>
<evidence type="ECO:0000313" key="2">
    <source>
        <dbReference type="EMBL" id="OOP69913.1"/>
    </source>
</evidence>
<feature type="transmembrane region" description="Helical" evidence="1">
    <location>
        <begin position="338"/>
        <end position="360"/>
    </location>
</feature>
<dbReference type="InterPro" id="IPR017516">
    <property type="entry name" value="AbrB_dup"/>
</dbReference>
<keyword evidence="3" id="KW-1185">Reference proteome</keyword>
<feature type="transmembrane region" description="Helical" evidence="1">
    <location>
        <begin position="220"/>
        <end position="237"/>
    </location>
</feature>
<feature type="transmembrane region" description="Helical" evidence="1">
    <location>
        <begin position="37"/>
        <end position="53"/>
    </location>
</feature>
<dbReference type="InterPro" id="IPR007820">
    <property type="entry name" value="AbrB_fam"/>
</dbReference>
<dbReference type="PANTHER" id="PTHR38457:SF1">
    <property type="entry name" value="REGULATOR ABRB-RELATED"/>
    <property type="match status" value="1"/>
</dbReference>
<organism evidence="2 3">
    <name type="scientific">Heyndrickxia oleronia</name>
    <dbReference type="NCBI Taxonomy" id="38875"/>
    <lineage>
        <taxon>Bacteria</taxon>
        <taxon>Bacillati</taxon>
        <taxon>Bacillota</taxon>
        <taxon>Bacilli</taxon>
        <taxon>Bacillales</taxon>
        <taxon>Bacillaceae</taxon>
        <taxon>Heyndrickxia</taxon>
    </lineage>
</organism>
<feature type="transmembrane region" description="Helical" evidence="1">
    <location>
        <begin position="243"/>
        <end position="262"/>
    </location>
</feature>
<comment type="caution">
    <text evidence="2">The sequence shown here is derived from an EMBL/GenBank/DDBJ whole genome shotgun (WGS) entry which is preliminary data.</text>
</comment>
<dbReference type="Pfam" id="PF05145">
    <property type="entry name" value="AbrB"/>
    <property type="match status" value="1"/>
</dbReference>
<dbReference type="Proteomes" id="UP000189761">
    <property type="component" value="Unassembled WGS sequence"/>
</dbReference>
<feature type="transmembrane region" description="Helical" evidence="1">
    <location>
        <begin position="12"/>
        <end position="31"/>
    </location>
</feature>
<feature type="transmembrane region" description="Helical" evidence="1">
    <location>
        <begin position="195"/>
        <end position="213"/>
    </location>
</feature>
<keyword evidence="1" id="KW-0472">Membrane</keyword>
<feature type="transmembrane region" description="Helical" evidence="1">
    <location>
        <begin position="157"/>
        <end position="175"/>
    </location>
</feature>